<sequence>MIGGYMILLRRYFIIIDDLWDISAWNVIKCVFPENDLGSRVIVTTRKLGVAQECCFSRDENIFRMKPLSEEDSRRLFFDRIFGSEEACPSQLKDSSTEILKKCGGLPLAIISISSLLASEQYNQTERWAYVQNSLGSISGTNPTLEAMREILSFSYKDLPRYLKTCFLYLGMYPEDHTIRRRDLENRWVAEGFVSKEHGQSLEQTARSYFNELVNRSLIQPVELNRDRTVLCCKVHDMMLDLILHKSAEENFMTVIDSPESTTGLVQKVRRMLFCLNGARLPGDISLSQVRSLAFFGSCKNIPSLTGFKFLRVFTAEFASSSVDDEGKLDLTRLNKLHQLRYLRIQDCRRCQLPAQIRGLQQLETFDVDDGSAVPSDIFHVPSLLCLRAPGVKRLPEGIGKMTSLKYLLEFDVLNNSLDNIKDLGELTNLNTLFLTCENGFVTEDRKISEDEKARHIDVLSTSLRKLCSLKFLCVRSWKSGILEQLTSSPLPAGLVTFRMLVTSRVPNWIGELHNLLNLRLSVKYLDQDGLGILAELPALLDLELELLGNSFPSELEIVPEEMINLYGTSFASLEHFSIRSDNMPWLTFQAGAMVKLQRLSIAIHAVGWKHEAAPIGIEHLLALEKIFVGIGCSGATESERKNAESAFRSAIDMHPRNPHVKINCGDFMYGFWS</sequence>
<dbReference type="PRINTS" id="PR00364">
    <property type="entry name" value="DISEASERSIST"/>
</dbReference>
<organism evidence="6 7">
    <name type="scientific">Lolium multiflorum</name>
    <name type="common">Italian ryegrass</name>
    <name type="synonym">Lolium perenne subsp. multiflorum</name>
    <dbReference type="NCBI Taxonomy" id="4521"/>
    <lineage>
        <taxon>Eukaryota</taxon>
        <taxon>Viridiplantae</taxon>
        <taxon>Streptophyta</taxon>
        <taxon>Embryophyta</taxon>
        <taxon>Tracheophyta</taxon>
        <taxon>Spermatophyta</taxon>
        <taxon>Magnoliopsida</taxon>
        <taxon>Liliopsida</taxon>
        <taxon>Poales</taxon>
        <taxon>Poaceae</taxon>
        <taxon>BOP clade</taxon>
        <taxon>Pooideae</taxon>
        <taxon>Poodae</taxon>
        <taxon>Poeae</taxon>
        <taxon>Poeae Chloroplast Group 2 (Poeae type)</taxon>
        <taxon>Loliodinae</taxon>
        <taxon>Loliinae</taxon>
        <taxon>Lolium</taxon>
    </lineage>
</organism>
<dbReference type="InterPro" id="IPR027417">
    <property type="entry name" value="P-loop_NTPase"/>
</dbReference>
<dbReference type="GO" id="GO:0009626">
    <property type="term" value="P:plant-type hypersensitive response"/>
    <property type="evidence" value="ECO:0007669"/>
    <property type="project" value="UniProtKB-ARBA"/>
</dbReference>
<dbReference type="InterPro" id="IPR055414">
    <property type="entry name" value="LRR_R13L4/SHOC2-like"/>
</dbReference>
<reference evidence="6" key="1">
    <citation type="submission" date="2023-07" db="EMBL/GenBank/DDBJ databases">
        <title>A chromosome-level genome assembly of Lolium multiflorum.</title>
        <authorList>
            <person name="Chen Y."/>
            <person name="Copetti D."/>
            <person name="Kolliker R."/>
            <person name="Studer B."/>
        </authorList>
    </citation>
    <scope>NUCLEOTIDE SEQUENCE</scope>
    <source>
        <strain evidence="6">02402/16</strain>
        <tissue evidence="6">Leaf</tissue>
    </source>
</reference>
<dbReference type="EMBL" id="JAUUTY010000482">
    <property type="protein sequence ID" value="KAK1601218.1"/>
    <property type="molecule type" value="Genomic_DNA"/>
</dbReference>
<dbReference type="AlphaFoldDB" id="A0AAD8VDI7"/>
<dbReference type="Gene3D" id="3.40.50.300">
    <property type="entry name" value="P-loop containing nucleotide triphosphate hydrolases"/>
    <property type="match status" value="1"/>
</dbReference>
<evidence type="ECO:0000256" key="1">
    <source>
        <dbReference type="ARBA" id="ARBA00022737"/>
    </source>
</evidence>
<dbReference type="InterPro" id="IPR036388">
    <property type="entry name" value="WH-like_DNA-bd_sf"/>
</dbReference>
<dbReference type="Gene3D" id="1.10.10.10">
    <property type="entry name" value="Winged helix-like DNA-binding domain superfamily/Winged helix DNA-binding domain"/>
    <property type="match status" value="1"/>
</dbReference>
<keyword evidence="2" id="KW-0611">Plant defense</keyword>
<comment type="caution">
    <text evidence="6">The sequence shown here is derived from an EMBL/GenBank/DDBJ whole genome shotgun (WGS) entry which is preliminary data.</text>
</comment>
<feature type="domain" description="Disease resistance R13L4/SHOC-2-like LRR" evidence="5">
    <location>
        <begin position="289"/>
        <end position="660"/>
    </location>
</feature>
<evidence type="ECO:0000313" key="6">
    <source>
        <dbReference type="EMBL" id="KAK1601218.1"/>
    </source>
</evidence>
<feature type="domain" description="NB-ARC" evidence="3">
    <location>
        <begin position="8"/>
        <end position="81"/>
    </location>
</feature>
<dbReference type="InterPro" id="IPR044974">
    <property type="entry name" value="Disease_R_plants"/>
</dbReference>
<dbReference type="FunFam" id="1.10.10.10:FF:000322">
    <property type="entry name" value="Probable disease resistance protein At1g63360"/>
    <property type="match status" value="1"/>
</dbReference>
<dbReference type="Gene3D" id="1.10.8.430">
    <property type="entry name" value="Helical domain of apoptotic protease-activating factors"/>
    <property type="match status" value="1"/>
</dbReference>
<evidence type="ECO:0000259" key="4">
    <source>
        <dbReference type="Pfam" id="PF23559"/>
    </source>
</evidence>
<dbReference type="SUPFAM" id="SSF52058">
    <property type="entry name" value="L domain-like"/>
    <property type="match status" value="1"/>
</dbReference>
<proteinExistence type="predicted"/>
<accession>A0AAD8VDI7</accession>
<evidence type="ECO:0000313" key="7">
    <source>
        <dbReference type="Proteomes" id="UP001231189"/>
    </source>
</evidence>
<dbReference type="GO" id="GO:0043531">
    <property type="term" value="F:ADP binding"/>
    <property type="evidence" value="ECO:0007669"/>
    <property type="project" value="InterPro"/>
</dbReference>
<dbReference type="InterPro" id="IPR032675">
    <property type="entry name" value="LRR_dom_sf"/>
</dbReference>
<gene>
    <name evidence="6" type="ORF">QYE76_008249</name>
</gene>
<dbReference type="GO" id="GO:0002758">
    <property type="term" value="P:innate immune response-activating signaling pathway"/>
    <property type="evidence" value="ECO:0007669"/>
    <property type="project" value="UniProtKB-ARBA"/>
</dbReference>
<feature type="domain" description="Disease resistance protein winged helix" evidence="4">
    <location>
        <begin position="172"/>
        <end position="243"/>
    </location>
</feature>
<dbReference type="SUPFAM" id="SSF52540">
    <property type="entry name" value="P-loop containing nucleoside triphosphate hydrolases"/>
    <property type="match status" value="1"/>
</dbReference>
<protein>
    <recommendedName>
        <fullName evidence="8">NB-ARC domain-containing protein</fullName>
    </recommendedName>
</protein>
<dbReference type="Pfam" id="PF00931">
    <property type="entry name" value="NB-ARC"/>
    <property type="match status" value="1"/>
</dbReference>
<dbReference type="InterPro" id="IPR002182">
    <property type="entry name" value="NB-ARC"/>
</dbReference>
<evidence type="ECO:0000256" key="2">
    <source>
        <dbReference type="ARBA" id="ARBA00022821"/>
    </source>
</evidence>
<evidence type="ECO:0008006" key="8">
    <source>
        <dbReference type="Google" id="ProtNLM"/>
    </source>
</evidence>
<dbReference type="Gene3D" id="3.80.10.10">
    <property type="entry name" value="Ribonuclease Inhibitor"/>
    <property type="match status" value="1"/>
</dbReference>
<dbReference type="Pfam" id="PF23598">
    <property type="entry name" value="LRR_14"/>
    <property type="match status" value="1"/>
</dbReference>
<evidence type="ECO:0000259" key="3">
    <source>
        <dbReference type="Pfam" id="PF00931"/>
    </source>
</evidence>
<dbReference type="Proteomes" id="UP001231189">
    <property type="component" value="Unassembled WGS sequence"/>
</dbReference>
<dbReference type="PANTHER" id="PTHR23155">
    <property type="entry name" value="DISEASE RESISTANCE PROTEIN RP"/>
    <property type="match status" value="1"/>
</dbReference>
<dbReference type="InterPro" id="IPR058922">
    <property type="entry name" value="WHD_DRP"/>
</dbReference>
<evidence type="ECO:0000259" key="5">
    <source>
        <dbReference type="Pfam" id="PF23598"/>
    </source>
</evidence>
<keyword evidence="7" id="KW-1185">Reference proteome</keyword>
<dbReference type="PANTHER" id="PTHR23155:SF906">
    <property type="entry name" value="OS08G0205100 PROTEIN"/>
    <property type="match status" value="1"/>
</dbReference>
<dbReference type="GO" id="GO:0042742">
    <property type="term" value="P:defense response to bacterium"/>
    <property type="evidence" value="ECO:0007669"/>
    <property type="project" value="UniProtKB-ARBA"/>
</dbReference>
<dbReference type="Pfam" id="PF23559">
    <property type="entry name" value="WHD_DRP"/>
    <property type="match status" value="1"/>
</dbReference>
<dbReference type="InterPro" id="IPR042197">
    <property type="entry name" value="Apaf_helical"/>
</dbReference>
<name>A0AAD8VDI7_LOLMU</name>
<keyword evidence="1" id="KW-0677">Repeat</keyword>